<sequence length="757" mass="80189">MDTALPSTSTSSYDYWWPYPPGGVTTSLPPTSIADPSLTSATLTSPVLVGPTTATTSLLSSLLVSPPSPSDSTFLSTNTIANVSVVSSTSLSTSTVVDNTTSPSLIQITASIPTASLSPPPSNDALSSSFKPIYLLPVSTFLGAILGALTAYYCMNCCARRRARKGAYTRSPVNDIDADKIRSRSGSFDAGDWSVLEKGVERGLFSPREKVDTRGYPRVNRVGLGVGLNGDRNHDEIPSIDVEDHDDVQGTPRSFGPYTHEPSINVSTSPSKSWLSRAISSRQKSGPKKYQLSDPSRPSPSVYAPTQYQTTPLPPGAQAPYTPYSLAILSEDEEDDYQNIGNADTMRRTKSLRRGLIEKLGLSSNPRRSEKVGEGWTQVSLGEQETGDIGSPTNRDISGLRRNKSAGTPRPSHARADSNVTVSPHSPKKKAPMTYSPGTALKSPIPGQPSLTGDPIRPLASTFKTRRALASEEKSQEKDESKGWGQSWKKGGLAETMKRIAVEKASQIVSSASSAFISSSAPAAQGSDSHEDSIPSPVKANGESMFKEEFSPLIPPPPVLRAGEPERRSVLPRSPASVHSPPLENALTFTSPDIGTQRNEVINSRRTLLGSGKKGVGVLPRTSGPRPISRLNSVHASTSSGTPSNRSGESGSRSSGTGSTPSAHPSTSTSDSHNSYTSNKRNVRPTSPKARYEARRNALEEVDEILKSSWSARSLSEMAQPGTSANGPYGSAAAGVGMSRGRPGVVDSPTGFGARIV</sequence>
<evidence type="ECO:0000313" key="3">
    <source>
        <dbReference type="EMBL" id="KZT35983.1"/>
    </source>
</evidence>
<feature type="compositionally biased region" description="Polar residues" evidence="1">
    <location>
        <begin position="630"/>
        <end position="642"/>
    </location>
</feature>
<feature type="region of interest" description="Disordered" evidence="1">
    <location>
        <begin position="225"/>
        <end position="319"/>
    </location>
</feature>
<feature type="transmembrane region" description="Helical" evidence="2">
    <location>
        <begin position="133"/>
        <end position="153"/>
    </location>
</feature>
<reference evidence="3 4" key="1">
    <citation type="journal article" date="2016" name="Mol. Biol. Evol.">
        <title>Comparative Genomics of Early-Diverging Mushroom-Forming Fungi Provides Insights into the Origins of Lignocellulose Decay Capabilities.</title>
        <authorList>
            <person name="Nagy L.G."/>
            <person name="Riley R."/>
            <person name="Tritt A."/>
            <person name="Adam C."/>
            <person name="Daum C."/>
            <person name="Floudas D."/>
            <person name="Sun H."/>
            <person name="Yadav J.S."/>
            <person name="Pangilinan J."/>
            <person name="Larsson K.H."/>
            <person name="Matsuura K."/>
            <person name="Barry K."/>
            <person name="Labutti K."/>
            <person name="Kuo R."/>
            <person name="Ohm R.A."/>
            <person name="Bhattacharya S.S."/>
            <person name="Shirouzu T."/>
            <person name="Yoshinaga Y."/>
            <person name="Martin F.M."/>
            <person name="Grigoriev I.V."/>
            <person name="Hibbett D.S."/>
        </authorList>
    </citation>
    <scope>NUCLEOTIDE SEQUENCE [LARGE SCALE GENOMIC DNA]</scope>
    <source>
        <strain evidence="3 4">HHB10207 ss-3</strain>
    </source>
</reference>
<keyword evidence="2" id="KW-0472">Membrane</keyword>
<feature type="compositionally biased region" description="Polar residues" evidence="1">
    <location>
        <begin position="262"/>
        <end position="284"/>
    </location>
</feature>
<feature type="region of interest" description="Disordered" evidence="1">
    <location>
        <begin position="717"/>
        <end position="757"/>
    </location>
</feature>
<dbReference type="EMBL" id="KV428121">
    <property type="protein sequence ID" value="KZT35983.1"/>
    <property type="molecule type" value="Genomic_DNA"/>
</dbReference>
<keyword evidence="2" id="KW-0812">Transmembrane</keyword>
<name>A0A166B485_9AGAM</name>
<feature type="compositionally biased region" description="Basic and acidic residues" evidence="1">
    <location>
        <begin position="469"/>
        <end position="482"/>
    </location>
</feature>
<feature type="compositionally biased region" description="Low complexity" evidence="1">
    <location>
        <begin position="511"/>
        <end position="524"/>
    </location>
</feature>
<proteinExistence type="predicted"/>
<feature type="compositionally biased region" description="Low complexity" evidence="1">
    <location>
        <begin position="643"/>
        <end position="673"/>
    </location>
</feature>
<feature type="compositionally biased region" description="Polar residues" evidence="1">
    <location>
        <begin position="587"/>
        <end position="606"/>
    </location>
</feature>
<evidence type="ECO:0000256" key="1">
    <source>
        <dbReference type="SAM" id="MobiDB-lite"/>
    </source>
</evidence>
<evidence type="ECO:0000256" key="2">
    <source>
        <dbReference type="SAM" id="Phobius"/>
    </source>
</evidence>
<feature type="region of interest" description="Disordered" evidence="1">
    <location>
        <begin position="511"/>
        <end position="691"/>
    </location>
</feature>
<feature type="compositionally biased region" description="Low complexity" evidence="1">
    <location>
        <begin position="608"/>
        <end position="619"/>
    </location>
</feature>
<keyword evidence="4" id="KW-1185">Reference proteome</keyword>
<gene>
    <name evidence="3" type="ORF">SISSUDRAFT_1064048</name>
</gene>
<protein>
    <submittedName>
        <fullName evidence="3">Uncharacterized protein</fullName>
    </submittedName>
</protein>
<organism evidence="3 4">
    <name type="scientific">Sistotremastrum suecicum HHB10207 ss-3</name>
    <dbReference type="NCBI Taxonomy" id="1314776"/>
    <lineage>
        <taxon>Eukaryota</taxon>
        <taxon>Fungi</taxon>
        <taxon>Dikarya</taxon>
        <taxon>Basidiomycota</taxon>
        <taxon>Agaricomycotina</taxon>
        <taxon>Agaricomycetes</taxon>
        <taxon>Sistotremastrales</taxon>
        <taxon>Sistotremastraceae</taxon>
        <taxon>Sistotremastrum</taxon>
    </lineage>
</organism>
<dbReference type="AlphaFoldDB" id="A0A166B485"/>
<keyword evidence="2" id="KW-1133">Transmembrane helix</keyword>
<evidence type="ECO:0000313" key="4">
    <source>
        <dbReference type="Proteomes" id="UP000076798"/>
    </source>
</evidence>
<dbReference type="Proteomes" id="UP000076798">
    <property type="component" value="Unassembled WGS sequence"/>
</dbReference>
<accession>A0A166B485</accession>
<dbReference type="OrthoDB" id="3269515at2759"/>
<feature type="region of interest" description="Disordered" evidence="1">
    <location>
        <begin position="363"/>
        <end position="492"/>
    </location>
</feature>